<dbReference type="Gramene" id="Solyc08g080970.2.1">
    <property type="protein sequence ID" value="Solyc08g080970.2.1"/>
    <property type="gene ID" value="Solyc08g080970.2"/>
</dbReference>
<dbReference type="Proteomes" id="UP000004994">
    <property type="component" value="Chromosome 8"/>
</dbReference>
<evidence type="ECO:0000313" key="3">
    <source>
        <dbReference type="Proteomes" id="UP000004994"/>
    </source>
</evidence>
<dbReference type="PaxDb" id="4081-Solyc08g080970.1.1"/>
<organism evidence="2">
    <name type="scientific">Solanum lycopersicum</name>
    <name type="common">Tomato</name>
    <name type="synonym">Lycopersicon esculentum</name>
    <dbReference type="NCBI Taxonomy" id="4081"/>
    <lineage>
        <taxon>Eukaryota</taxon>
        <taxon>Viridiplantae</taxon>
        <taxon>Streptophyta</taxon>
        <taxon>Embryophyta</taxon>
        <taxon>Tracheophyta</taxon>
        <taxon>Spermatophyta</taxon>
        <taxon>Magnoliopsida</taxon>
        <taxon>eudicotyledons</taxon>
        <taxon>Gunneridae</taxon>
        <taxon>Pentapetalae</taxon>
        <taxon>asterids</taxon>
        <taxon>lamiids</taxon>
        <taxon>Solanales</taxon>
        <taxon>Solanaceae</taxon>
        <taxon>Solanoideae</taxon>
        <taxon>Solaneae</taxon>
        <taxon>Solanum</taxon>
        <taxon>Solanum subgen. Lycopersicon</taxon>
    </lineage>
</organism>
<protein>
    <submittedName>
        <fullName evidence="2">Uncharacterized protein</fullName>
    </submittedName>
</protein>
<keyword evidence="3" id="KW-1185">Reference proteome</keyword>
<proteinExistence type="predicted"/>
<dbReference type="AlphaFoldDB" id="A0A3Q7HTN3"/>
<dbReference type="EnsemblPlants" id="Solyc08g080970.2.1">
    <property type="protein sequence ID" value="Solyc08g080970.2.1"/>
    <property type="gene ID" value="Solyc08g080970.2"/>
</dbReference>
<reference evidence="2" key="2">
    <citation type="submission" date="2019-01" db="UniProtKB">
        <authorList>
            <consortium name="EnsemblPlants"/>
        </authorList>
    </citation>
    <scope>IDENTIFICATION</scope>
    <source>
        <strain evidence="2">cv. Heinz 1706</strain>
    </source>
</reference>
<feature type="region of interest" description="Disordered" evidence="1">
    <location>
        <begin position="22"/>
        <end position="86"/>
    </location>
</feature>
<name>A0A3Q7HTN3_SOLLC</name>
<feature type="compositionally biased region" description="Basic residues" evidence="1">
    <location>
        <begin position="28"/>
        <end position="39"/>
    </location>
</feature>
<sequence length="86" mass="9515">MTVPSKTEKRIYVLALCAPNAPRPTVSRAKKKSMPNKKHQVAETMASTSVELSGCGSKKKPTPRPFYPSNIKHRASSKNQEPCDFN</sequence>
<evidence type="ECO:0000313" key="2">
    <source>
        <dbReference type="EnsemblPlants" id="Solyc08g080970.2.1"/>
    </source>
</evidence>
<dbReference type="InParanoid" id="A0A3Q7HTN3"/>
<reference evidence="2" key="1">
    <citation type="journal article" date="2012" name="Nature">
        <title>The tomato genome sequence provides insights into fleshy fruit evolution.</title>
        <authorList>
            <consortium name="Tomato Genome Consortium"/>
        </authorList>
    </citation>
    <scope>NUCLEOTIDE SEQUENCE [LARGE SCALE GENOMIC DNA]</scope>
    <source>
        <strain evidence="2">cv. Heinz 1706</strain>
    </source>
</reference>
<accession>A0A3Q7HTN3</accession>
<evidence type="ECO:0000256" key="1">
    <source>
        <dbReference type="SAM" id="MobiDB-lite"/>
    </source>
</evidence>